<feature type="compositionally biased region" description="Polar residues" evidence="15">
    <location>
        <begin position="17"/>
        <end position="26"/>
    </location>
</feature>
<evidence type="ECO:0000259" key="17">
    <source>
        <dbReference type="PROSITE" id="PS50901"/>
    </source>
</evidence>
<feature type="compositionally biased region" description="Low complexity" evidence="15">
    <location>
        <begin position="450"/>
        <end position="459"/>
    </location>
</feature>
<dbReference type="Pfam" id="PF09397">
    <property type="entry name" value="FtsK_gamma"/>
    <property type="match status" value="1"/>
</dbReference>
<keyword evidence="12 16" id="KW-0472">Membrane</keyword>
<dbReference type="EMBL" id="WHVL01000001">
    <property type="protein sequence ID" value="MCB8887624.1"/>
    <property type="molecule type" value="Genomic_DNA"/>
</dbReference>
<keyword evidence="4" id="KW-1003">Cell membrane</keyword>
<comment type="subcellular location">
    <subcellularLocation>
        <location evidence="1">Cell membrane</location>
        <topology evidence="1">Multi-pass membrane protein</topology>
    </subcellularLocation>
</comment>
<evidence type="ECO:0000313" key="18">
    <source>
        <dbReference type="EMBL" id="MCB8887624.1"/>
    </source>
</evidence>
<feature type="compositionally biased region" description="Basic and acidic residues" evidence="15">
    <location>
        <begin position="480"/>
        <end position="492"/>
    </location>
</feature>
<feature type="compositionally biased region" description="Acidic residues" evidence="15">
    <location>
        <begin position="499"/>
        <end position="508"/>
    </location>
</feature>
<feature type="transmembrane region" description="Helical" evidence="16">
    <location>
        <begin position="45"/>
        <end position="67"/>
    </location>
</feature>
<feature type="transmembrane region" description="Helical" evidence="16">
    <location>
        <begin position="191"/>
        <end position="212"/>
    </location>
</feature>
<evidence type="ECO:0000256" key="3">
    <source>
        <dbReference type="ARBA" id="ARBA00020887"/>
    </source>
</evidence>
<evidence type="ECO:0000256" key="2">
    <source>
        <dbReference type="ARBA" id="ARBA00006474"/>
    </source>
</evidence>
<dbReference type="CDD" id="cd01127">
    <property type="entry name" value="TrwB_TraG_TraD_VirD4"/>
    <property type="match status" value="1"/>
</dbReference>
<dbReference type="InterPro" id="IPR036390">
    <property type="entry name" value="WH_DNA-bd_sf"/>
</dbReference>
<dbReference type="PROSITE" id="PS50901">
    <property type="entry name" value="FTSK"/>
    <property type="match status" value="1"/>
</dbReference>
<dbReference type="InterPro" id="IPR027417">
    <property type="entry name" value="P-loop_NTPase"/>
</dbReference>
<evidence type="ECO:0000256" key="12">
    <source>
        <dbReference type="ARBA" id="ARBA00023136"/>
    </source>
</evidence>
<dbReference type="Gene3D" id="3.30.980.40">
    <property type="match status" value="1"/>
</dbReference>
<dbReference type="InterPro" id="IPR050206">
    <property type="entry name" value="FtsK/SpoIIIE/SftA"/>
</dbReference>
<dbReference type="PANTHER" id="PTHR22683:SF41">
    <property type="entry name" value="DNA TRANSLOCASE FTSK"/>
    <property type="match status" value="1"/>
</dbReference>
<evidence type="ECO:0000256" key="7">
    <source>
        <dbReference type="ARBA" id="ARBA00022741"/>
    </source>
</evidence>
<keyword evidence="6 16" id="KW-0812">Transmembrane</keyword>
<organism evidence="18 19">
    <name type="scientific">Vreelandella malpeensis</name>
    <dbReference type="NCBI Taxonomy" id="1172368"/>
    <lineage>
        <taxon>Bacteria</taxon>
        <taxon>Pseudomonadati</taxon>
        <taxon>Pseudomonadota</taxon>
        <taxon>Gammaproteobacteria</taxon>
        <taxon>Oceanospirillales</taxon>
        <taxon>Halomonadaceae</taxon>
        <taxon>Vreelandella</taxon>
    </lineage>
</organism>
<dbReference type="InterPro" id="IPR025199">
    <property type="entry name" value="FtsK_4TM"/>
</dbReference>
<evidence type="ECO:0000256" key="11">
    <source>
        <dbReference type="ARBA" id="ARBA00023125"/>
    </source>
</evidence>
<dbReference type="InterPro" id="IPR018541">
    <property type="entry name" value="Ftsk_gamma"/>
</dbReference>
<feature type="compositionally biased region" description="Basic and acidic residues" evidence="15">
    <location>
        <begin position="1"/>
        <end position="11"/>
    </location>
</feature>
<dbReference type="InterPro" id="IPR002543">
    <property type="entry name" value="FtsK_dom"/>
</dbReference>
<keyword evidence="11" id="KW-0238">DNA-binding</keyword>
<dbReference type="Proteomes" id="UP001319882">
    <property type="component" value="Unassembled WGS sequence"/>
</dbReference>
<evidence type="ECO:0000256" key="1">
    <source>
        <dbReference type="ARBA" id="ARBA00004651"/>
    </source>
</evidence>
<dbReference type="Pfam" id="PF01580">
    <property type="entry name" value="FtsK_SpoIIIE"/>
    <property type="match status" value="1"/>
</dbReference>
<feature type="transmembrane region" description="Helical" evidence="16">
    <location>
        <begin position="97"/>
        <end position="121"/>
    </location>
</feature>
<proteinExistence type="inferred from homology"/>
<protein>
    <recommendedName>
        <fullName evidence="3">DNA translocase FtsK</fullName>
    </recommendedName>
</protein>
<feature type="compositionally biased region" description="Low complexity" evidence="15">
    <location>
        <begin position="335"/>
        <end position="344"/>
    </location>
</feature>
<keyword evidence="5" id="KW-0132">Cell division</keyword>
<feature type="region of interest" description="Disordered" evidence="15">
    <location>
        <begin position="1"/>
        <end position="29"/>
    </location>
</feature>
<gene>
    <name evidence="18" type="ORF">GEV37_00570</name>
</gene>
<keyword evidence="8" id="KW-0159">Chromosome partition</keyword>
<keyword evidence="19" id="KW-1185">Reference proteome</keyword>
<feature type="domain" description="FtsK" evidence="17">
    <location>
        <begin position="693"/>
        <end position="907"/>
    </location>
</feature>
<evidence type="ECO:0000256" key="16">
    <source>
        <dbReference type="SAM" id="Phobius"/>
    </source>
</evidence>
<comment type="caution">
    <text evidence="18">The sequence shown here is derived from an EMBL/GenBank/DDBJ whole genome shotgun (WGS) entry which is preliminary data.</text>
</comment>
<feature type="binding site" evidence="14">
    <location>
        <begin position="710"/>
        <end position="717"/>
    </location>
    <ligand>
        <name>ATP</name>
        <dbReference type="ChEBI" id="CHEBI:30616"/>
    </ligand>
</feature>
<dbReference type="Pfam" id="PF13491">
    <property type="entry name" value="FtsK_4TM"/>
    <property type="match status" value="1"/>
</dbReference>
<feature type="compositionally biased region" description="Low complexity" evidence="15">
    <location>
        <begin position="392"/>
        <end position="402"/>
    </location>
</feature>
<dbReference type="Gene3D" id="1.10.10.10">
    <property type="entry name" value="Winged helix-like DNA-binding domain superfamily/Winged helix DNA-binding domain"/>
    <property type="match status" value="1"/>
</dbReference>
<evidence type="ECO:0000256" key="9">
    <source>
        <dbReference type="ARBA" id="ARBA00022840"/>
    </source>
</evidence>
<evidence type="ECO:0000256" key="4">
    <source>
        <dbReference type="ARBA" id="ARBA00022475"/>
    </source>
</evidence>
<dbReference type="InterPro" id="IPR041027">
    <property type="entry name" value="FtsK_alpha"/>
</dbReference>
<dbReference type="InterPro" id="IPR036388">
    <property type="entry name" value="WH-like_DNA-bd_sf"/>
</dbReference>
<sequence length="1056" mass="114844">MKVNKTVDKRTQRGSRRPSTSAQSTRVKAAKDTARRFGLRLQGSLREGVVVVLLAVCVFLLLALFSYHPADPGWSYQGPETDVRNWMGPVGAWLADVLYSLLGASALWWPGMFGFAAWWLMRSRQVRFELDPVAIAVHAGGLVLLMFGTTTLGALHFYHPQSILPYASGGILGEGLVATLRPLVGSGGVGLIAAALILIGFPLFSGMSWLNVADEVGKRLCRIGGWFGARRARARQKREDRKSIKAAAREASRKFKERTREDNKARDIEQEQETPAPVAVEQNAPPAKVRPREQGRREPSMMAFSADDDTVTDTSIPWEATDKAYTPPPARQEEAASAVEAPLAARRDTPVPVAPAKVERVKAEPSLTVDPEVASEAPERVAPSEHAEAIKPETPAPAVEPETPLDREPEASAIEPRAEAFAISARDEAPVSAARFYIDNDGIDDDSDAAADALNASEPPEAPRKEAPASPVFGAPLATDRVDVEPPPRRVPEVVPEPVWDEDDEPELAPEPRAVRQEPTFASESVEPEPDNGPTLWTVEHLQSQRPAFEPLEEPEGEVPSLQLLTPPEPHQPNYTEEQLADMAELLEVRLREYGVKAEVVDTWPGPVITRFEIKPAAGVKVSKISNLAKDLARSLMVKSVRVVEVIPGRPTVGIEIPNPHRAMIRLREVIDSDRYQQESSPLTMALGQDIGGGPVVANLGKMPHLLVAGTTGSGKSVGVNAMLISMLLKAKPDELKLIMVDPKMLELSVYDGIPHLLAPVVTDMKEAANSLRWCVAEMERRYKLMAAMGVRNIAGFNARLDEAERAGAQVADPLWEPQPWEVHQTPPVLEKLPYIVVVIDEFADMFMIVGKKVEELIARLAQKARAAGIHLILATQRPSVDVVTGLIKANIPSRMAFQVSSRIDSRTILDQGGAESLLGHGDMLYLPAGSGPPNRVHGAFVDDDEVHRVVDDWKRRGEPEYIDEILSGGVSADALAGLEADGVDGDDAEQDALYDEAVQFVTETRKASISAVQRRFKIGYNRAARLVEAMEGAGVVSSMGGNGSREVLAPPPVNQ</sequence>
<dbReference type="SUPFAM" id="SSF52540">
    <property type="entry name" value="P-loop containing nucleoside triphosphate hydrolases"/>
    <property type="match status" value="1"/>
</dbReference>
<dbReference type="Gene3D" id="3.40.50.300">
    <property type="entry name" value="P-loop containing nucleotide triphosphate hydrolases"/>
    <property type="match status" value="1"/>
</dbReference>
<evidence type="ECO:0000256" key="6">
    <source>
        <dbReference type="ARBA" id="ARBA00022692"/>
    </source>
</evidence>
<dbReference type="PANTHER" id="PTHR22683">
    <property type="entry name" value="SPORULATION PROTEIN RELATED"/>
    <property type="match status" value="1"/>
</dbReference>
<keyword evidence="10 16" id="KW-1133">Transmembrane helix</keyword>
<comment type="similarity">
    <text evidence="2">Belongs to the FtsK/SpoIIIE/SftA family.</text>
</comment>
<dbReference type="SMART" id="SM00843">
    <property type="entry name" value="Ftsk_gamma"/>
    <property type="match status" value="1"/>
</dbReference>
<dbReference type="SUPFAM" id="SSF46785">
    <property type="entry name" value="Winged helix' DNA-binding domain"/>
    <property type="match status" value="1"/>
</dbReference>
<feature type="transmembrane region" description="Helical" evidence="16">
    <location>
        <begin position="133"/>
        <end position="157"/>
    </location>
</feature>
<keyword evidence="7 14" id="KW-0547">Nucleotide-binding</keyword>
<reference evidence="18 19" key="1">
    <citation type="journal article" date="2021" name="Sci. Rep.">
        <title>Genome analysis of a halophilic bacterium Halomonas malpeensis YU-PRIM-29(T) reveals its exopolysaccharide and pigment producing capabilities.</title>
        <authorList>
            <person name="Athmika"/>
            <person name="Ghate S.D."/>
            <person name="Arun A.B."/>
            <person name="Rao S.S."/>
            <person name="Kumar S.T.A."/>
            <person name="Kandiyil M.K."/>
            <person name="Saptami K."/>
            <person name="Rekha P.D."/>
        </authorList>
    </citation>
    <scope>NUCLEOTIDE SEQUENCE [LARGE SCALE GENOMIC DNA]</scope>
    <source>
        <strain evidence="19">prim 29</strain>
    </source>
</reference>
<evidence type="ECO:0000256" key="15">
    <source>
        <dbReference type="SAM" id="MobiDB-lite"/>
    </source>
</evidence>
<accession>A0ABS8DMT2</accession>
<feature type="region of interest" description="Disordered" evidence="15">
    <location>
        <begin position="237"/>
        <end position="532"/>
    </location>
</feature>
<evidence type="ECO:0000256" key="5">
    <source>
        <dbReference type="ARBA" id="ARBA00022618"/>
    </source>
</evidence>
<evidence type="ECO:0000256" key="8">
    <source>
        <dbReference type="ARBA" id="ARBA00022829"/>
    </source>
</evidence>
<evidence type="ECO:0000313" key="19">
    <source>
        <dbReference type="Proteomes" id="UP001319882"/>
    </source>
</evidence>
<name>A0ABS8DMT2_9GAMM</name>
<feature type="compositionally biased region" description="Basic and acidic residues" evidence="15">
    <location>
        <begin position="237"/>
        <end position="269"/>
    </location>
</feature>
<dbReference type="RefSeq" id="WP_227388227.1">
    <property type="nucleotide sequence ID" value="NZ_JBHSCJ010000003.1"/>
</dbReference>
<feature type="compositionally biased region" description="Basic and acidic residues" evidence="15">
    <location>
        <begin position="377"/>
        <end position="391"/>
    </location>
</feature>
<feature type="compositionally biased region" description="Basic and acidic residues" evidence="15">
    <location>
        <begin position="290"/>
        <end position="299"/>
    </location>
</feature>
<dbReference type="Pfam" id="PF17854">
    <property type="entry name" value="FtsK_alpha"/>
    <property type="match status" value="1"/>
</dbReference>
<keyword evidence="13" id="KW-0131">Cell cycle</keyword>
<feature type="transmembrane region" description="Helical" evidence="16">
    <location>
        <begin position="163"/>
        <end position="184"/>
    </location>
</feature>
<evidence type="ECO:0000256" key="13">
    <source>
        <dbReference type="ARBA" id="ARBA00023306"/>
    </source>
</evidence>
<evidence type="ECO:0000256" key="10">
    <source>
        <dbReference type="ARBA" id="ARBA00022989"/>
    </source>
</evidence>
<evidence type="ECO:0000256" key="14">
    <source>
        <dbReference type="PROSITE-ProRule" id="PRU00289"/>
    </source>
</evidence>
<keyword evidence="9 14" id="KW-0067">ATP-binding</keyword>